<reference evidence="2 3" key="1">
    <citation type="submission" date="2019-03" db="EMBL/GenBank/DDBJ databases">
        <title>Genome sequence of Sphingomonas sp. 17J27-24.</title>
        <authorList>
            <person name="Kim M."/>
            <person name="Maeng S."/>
            <person name="Sathiyaraj S."/>
        </authorList>
    </citation>
    <scope>NUCLEOTIDE SEQUENCE [LARGE SCALE GENOMIC DNA]</scope>
    <source>
        <strain evidence="2 3">17J27-24</strain>
    </source>
</reference>
<evidence type="ECO:0000256" key="1">
    <source>
        <dbReference type="SAM" id="SignalP"/>
    </source>
</evidence>
<dbReference type="RefSeq" id="WP_135083763.1">
    <property type="nucleotide sequence ID" value="NZ_SPDV01000004.1"/>
</dbReference>
<name>A0A4Y8ZUJ8_9SPHN</name>
<dbReference type="Proteomes" id="UP000298213">
    <property type="component" value="Unassembled WGS sequence"/>
</dbReference>
<evidence type="ECO:0000313" key="3">
    <source>
        <dbReference type="Proteomes" id="UP000298213"/>
    </source>
</evidence>
<keyword evidence="2" id="KW-0624">Polysaccharide degradation</keyword>
<gene>
    <name evidence="2" type="ORF">E2493_03500</name>
</gene>
<keyword evidence="2" id="KW-0378">Hydrolase</keyword>
<comment type="caution">
    <text evidence="2">The sequence shown here is derived from an EMBL/GenBank/DDBJ whole genome shotgun (WGS) entry which is preliminary data.</text>
</comment>
<keyword evidence="1" id="KW-0732">Signal</keyword>
<sequence>MKLRLWILLAAAALPTPAAALVQPQAPTAATRDAAADAIRGNPARWSQAEARAWYARQPWLTGANYINAGAINQLDMWQAATWNPAEIDKELGWAKQFGMNTMRVYLHDLAYEQDPAGFKRRMDEFLTIAARHGIRPMFVLFDSCWDPDPVIGPQHRPIPGVHNSGWVQSPGRADLIDPSEDAGFQRYVEDVVGTFANDRRVLAWDVWNEPDNPGGGSYNGEQLAQERTRIEQLLPRVFAWARSRKPVQPLTSGVWIGPDWSPGAPDLTPIQRTQLAESDVITFHNYEWPEAFEARLAQLRPYGRPLICTEWMARSAGSNVDTILPIARRENVGMINWGFVQGEIQTHLPWDSWERPYTLQQPVAWFHDLLRSDGTPYRAREAEIFRELRKEKSRAVAR</sequence>
<evidence type="ECO:0000313" key="2">
    <source>
        <dbReference type="EMBL" id="TFI59690.1"/>
    </source>
</evidence>
<proteinExistence type="predicted"/>
<keyword evidence="2" id="KW-0119">Carbohydrate metabolism</keyword>
<dbReference type="GO" id="GO:0045493">
    <property type="term" value="P:xylan catabolic process"/>
    <property type="evidence" value="ECO:0007669"/>
    <property type="project" value="UniProtKB-KW"/>
</dbReference>
<feature type="chain" id="PRO_5021278272" evidence="1">
    <location>
        <begin position="21"/>
        <end position="399"/>
    </location>
</feature>
<keyword evidence="2" id="KW-0858">Xylan degradation</keyword>
<dbReference type="EMBL" id="SPDV01000004">
    <property type="protein sequence ID" value="TFI59690.1"/>
    <property type="molecule type" value="Genomic_DNA"/>
</dbReference>
<dbReference type="Gene3D" id="3.20.20.80">
    <property type="entry name" value="Glycosidases"/>
    <property type="match status" value="1"/>
</dbReference>
<dbReference type="InterPro" id="IPR017853">
    <property type="entry name" value="GH"/>
</dbReference>
<dbReference type="AlphaFoldDB" id="A0A4Y8ZUJ8"/>
<organism evidence="2 3">
    <name type="scientific">Sphingomonas parva</name>
    <dbReference type="NCBI Taxonomy" id="2555898"/>
    <lineage>
        <taxon>Bacteria</taxon>
        <taxon>Pseudomonadati</taxon>
        <taxon>Pseudomonadota</taxon>
        <taxon>Alphaproteobacteria</taxon>
        <taxon>Sphingomonadales</taxon>
        <taxon>Sphingomonadaceae</taxon>
        <taxon>Sphingomonas</taxon>
    </lineage>
</organism>
<protein>
    <submittedName>
        <fullName evidence="2">1,4-beta-xylanase</fullName>
    </submittedName>
</protein>
<keyword evidence="3" id="KW-1185">Reference proteome</keyword>
<keyword evidence="2" id="KW-0326">Glycosidase</keyword>
<dbReference type="OrthoDB" id="9774262at2"/>
<accession>A0A4Y8ZUJ8</accession>
<feature type="signal peptide" evidence="1">
    <location>
        <begin position="1"/>
        <end position="20"/>
    </location>
</feature>
<dbReference type="GO" id="GO:0016798">
    <property type="term" value="F:hydrolase activity, acting on glycosyl bonds"/>
    <property type="evidence" value="ECO:0007669"/>
    <property type="project" value="UniProtKB-KW"/>
</dbReference>
<dbReference type="SUPFAM" id="SSF51445">
    <property type="entry name" value="(Trans)glycosidases"/>
    <property type="match status" value="1"/>
</dbReference>